<dbReference type="RefSeq" id="WP_252767574.1">
    <property type="nucleotide sequence ID" value="NZ_JAMXMC010000001.1"/>
</dbReference>
<accession>A0ABT1BG70</accession>
<keyword evidence="4" id="KW-1185">Reference proteome</keyword>
<gene>
    <name evidence="3" type="ORF">M0L44_00110</name>
</gene>
<feature type="domain" description="EF-hand" evidence="2">
    <location>
        <begin position="31"/>
        <end position="66"/>
    </location>
</feature>
<feature type="chain" id="PRO_5046546266" evidence="1">
    <location>
        <begin position="24"/>
        <end position="94"/>
    </location>
</feature>
<dbReference type="InterPro" id="IPR011992">
    <property type="entry name" value="EF-hand-dom_pair"/>
</dbReference>
<dbReference type="InterPro" id="IPR002048">
    <property type="entry name" value="EF_hand_dom"/>
</dbReference>
<dbReference type="PROSITE" id="PS50222">
    <property type="entry name" value="EF_HAND_2"/>
    <property type="match status" value="1"/>
</dbReference>
<keyword evidence="1" id="KW-0732">Signal</keyword>
<dbReference type="SUPFAM" id="SSF47473">
    <property type="entry name" value="EF-hand"/>
    <property type="match status" value="1"/>
</dbReference>
<sequence>MSRTFLAPTLGLWLALGAAGAQAQGDARLQRLQDELQQRFAKADTNHDGLLSREEAQAGMPRIYQQYDAIDTSHSGALRLEDITRYIAQQRTGR</sequence>
<dbReference type="EMBL" id="JAMXMC010000001">
    <property type="protein sequence ID" value="MCO5975126.1"/>
    <property type="molecule type" value="Genomic_DNA"/>
</dbReference>
<feature type="signal peptide" evidence="1">
    <location>
        <begin position="1"/>
        <end position="23"/>
    </location>
</feature>
<evidence type="ECO:0000313" key="4">
    <source>
        <dbReference type="Proteomes" id="UP001204851"/>
    </source>
</evidence>
<comment type="caution">
    <text evidence="3">The sequence shown here is derived from an EMBL/GenBank/DDBJ whole genome shotgun (WGS) entry which is preliminary data.</text>
</comment>
<evidence type="ECO:0000313" key="3">
    <source>
        <dbReference type="EMBL" id="MCO5975126.1"/>
    </source>
</evidence>
<reference evidence="3 4" key="1">
    <citation type="submission" date="2022-06" db="EMBL/GenBank/DDBJ databases">
        <title>Ideonella sp. NS12-5 Genome sequencing and assembly.</title>
        <authorList>
            <person name="Jung Y."/>
        </authorList>
    </citation>
    <scope>NUCLEOTIDE SEQUENCE [LARGE SCALE GENOMIC DNA]</scope>
    <source>
        <strain evidence="3 4">NS12-5</strain>
    </source>
</reference>
<dbReference type="Proteomes" id="UP001204851">
    <property type="component" value="Unassembled WGS sequence"/>
</dbReference>
<protein>
    <submittedName>
        <fullName evidence="3">EF-hand domain-containing protein</fullName>
    </submittedName>
</protein>
<evidence type="ECO:0000259" key="2">
    <source>
        <dbReference type="PROSITE" id="PS50222"/>
    </source>
</evidence>
<name>A0ABT1BG70_9BURK</name>
<organism evidence="3 4">
    <name type="scientific">Ideonella oryzae</name>
    <dbReference type="NCBI Taxonomy" id="2937441"/>
    <lineage>
        <taxon>Bacteria</taxon>
        <taxon>Pseudomonadati</taxon>
        <taxon>Pseudomonadota</taxon>
        <taxon>Betaproteobacteria</taxon>
        <taxon>Burkholderiales</taxon>
        <taxon>Sphaerotilaceae</taxon>
        <taxon>Ideonella</taxon>
    </lineage>
</organism>
<proteinExistence type="predicted"/>
<dbReference type="Gene3D" id="1.10.238.10">
    <property type="entry name" value="EF-hand"/>
    <property type="match status" value="1"/>
</dbReference>
<evidence type="ECO:0000256" key="1">
    <source>
        <dbReference type="SAM" id="SignalP"/>
    </source>
</evidence>